<organism evidence="2 3">
    <name type="scientific">Colletotrichum navitas</name>
    <dbReference type="NCBI Taxonomy" id="681940"/>
    <lineage>
        <taxon>Eukaryota</taxon>
        <taxon>Fungi</taxon>
        <taxon>Dikarya</taxon>
        <taxon>Ascomycota</taxon>
        <taxon>Pezizomycotina</taxon>
        <taxon>Sordariomycetes</taxon>
        <taxon>Hypocreomycetidae</taxon>
        <taxon>Glomerellales</taxon>
        <taxon>Glomerellaceae</taxon>
        <taxon>Colletotrichum</taxon>
        <taxon>Colletotrichum graminicola species complex</taxon>
    </lineage>
</organism>
<dbReference type="Proteomes" id="UP001230504">
    <property type="component" value="Unassembled WGS sequence"/>
</dbReference>
<dbReference type="AlphaFoldDB" id="A0AAD8VAU0"/>
<accession>A0AAD8VAU0</accession>
<protein>
    <submittedName>
        <fullName evidence="2">Uncharacterized protein</fullName>
    </submittedName>
</protein>
<evidence type="ECO:0000313" key="3">
    <source>
        <dbReference type="Proteomes" id="UP001230504"/>
    </source>
</evidence>
<dbReference type="EMBL" id="JAHLJV010000007">
    <property type="protein sequence ID" value="KAK1597740.1"/>
    <property type="molecule type" value="Genomic_DNA"/>
</dbReference>
<feature type="region of interest" description="Disordered" evidence="1">
    <location>
        <begin position="138"/>
        <end position="158"/>
    </location>
</feature>
<evidence type="ECO:0000256" key="1">
    <source>
        <dbReference type="SAM" id="MobiDB-lite"/>
    </source>
</evidence>
<name>A0AAD8VAU0_9PEZI</name>
<keyword evidence="3" id="KW-1185">Reference proteome</keyword>
<dbReference type="RefSeq" id="XP_060418512.1">
    <property type="nucleotide sequence ID" value="XM_060559802.1"/>
</dbReference>
<gene>
    <name evidence="2" type="ORF">LY79DRAFT_576543</name>
</gene>
<dbReference type="GeneID" id="85444042"/>
<sequence length="231" mass="25148">MYLYYVIPITYVSTTSLYFTVRVEQFHHLFAVTLPPAGSADQGIYRVKDQRPDADEGCYASPQAPTQLPELGLLRGMSPTVRRPRRRLASTLKYSVLGAKCAACPAGSASTALVAGSSPATSLAGSLRLAQRTKDLDDHIVSDSPKHNDSLKRANSHDVQDRKANLGADLVEMCKARMVLTLPVAVPLIRFLVPGAAANHPSWSVRLEMFGGMHTTLHRKTLLLEDNQPLG</sequence>
<reference evidence="2" key="1">
    <citation type="submission" date="2021-06" db="EMBL/GenBank/DDBJ databases">
        <title>Comparative genomics, transcriptomics and evolutionary studies reveal genomic signatures of adaptation to plant cell wall in hemibiotrophic fungi.</title>
        <authorList>
            <consortium name="DOE Joint Genome Institute"/>
            <person name="Baroncelli R."/>
            <person name="Diaz J.F."/>
            <person name="Benocci T."/>
            <person name="Peng M."/>
            <person name="Battaglia E."/>
            <person name="Haridas S."/>
            <person name="Andreopoulos W."/>
            <person name="Labutti K."/>
            <person name="Pangilinan J."/>
            <person name="Floch G.L."/>
            <person name="Makela M.R."/>
            <person name="Henrissat B."/>
            <person name="Grigoriev I.V."/>
            <person name="Crouch J.A."/>
            <person name="De Vries R.P."/>
            <person name="Sukno S.A."/>
            <person name="Thon M.R."/>
        </authorList>
    </citation>
    <scope>NUCLEOTIDE SEQUENCE</scope>
    <source>
        <strain evidence="2">CBS 125086</strain>
    </source>
</reference>
<comment type="caution">
    <text evidence="2">The sequence shown here is derived from an EMBL/GenBank/DDBJ whole genome shotgun (WGS) entry which is preliminary data.</text>
</comment>
<evidence type="ECO:0000313" key="2">
    <source>
        <dbReference type="EMBL" id="KAK1597740.1"/>
    </source>
</evidence>
<proteinExistence type="predicted"/>